<protein>
    <submittedName>
        <fullName evidence="12">Multidrug transporter</fullName>
    </submittedName>
</protein>
<name>A0A8J2YP69_9PROT</name>
<proteinExistence type="inferred from homology"/>
<feature type="domain" description="Multidrug resistance protein MdtA-like beta-barrel" evidence="10">
    <location>
        <begin position="213"/>
        <end position="295"/>
    </location>
</feature>
<dbReference type="FunFam" id="2.40.420.20:FF:000001">
    <property type="entry name" value="Efflux RND transporter periplasmic adaptor subunit"/>
    <property type="match status" value="1"/>
</dbReference>
<organism evidence="12 13">
    <name type="scientific">Aliidongia dinghuensis</name>
    <dbReference type="NCBI Taxonomy" id="1867774"/>
    <lineage>
        <taxon>Bacteria</taxon>
        <taxon>Pseudomonadati</taxon>
        <taxon>Pseudomonadota</taxon>
        <taxon>Alphaproteobacteria</taxon>
        <taxon>Rhodospirillales</taxon>
        <taxon>Dongiaceae</taxon>
        <taxon>Aliidongia</taxon>
    </lineage>
</organism>
<evidence type="ECO:0000313" key="13">
    <source>
        <dbReference type="Proteomes" id="UP000646365"/>
    </source>
</evidence>
<dbReference type="GO" id="GO:1990281">
    <property type="term" value="C:efflux pump complex"/>
    <property type="evidence" value="ECO:0007669"/>
    <property type="project" value="TreeGrafter"/>
</dbReference>
<keyword evidence="7" id="KW-0732">Signal</keyword>
<dbReference type="InterPro" id="IPR058624">
    <property type="entry name" value="MdtA-like_HH"/>
</dbReference>
<dbReference type="Proteomes" id="UP000646365">
    <property type="component" value="Unassembled WGS sequence"/>
</dbReference>
<evidence type="ECO:0000259" key="9">
    <source>
        <dbReference type="Pfam" id="PF25917"/>
    </source>
</evidence>
<comment type="subcellular location">
    <subcellularLocation>
        <location evidence="1">Cell membrane</location>
    </subcellularLocation>
</comment>
<gene>
    <name evidence="12" type="ORF">GCM10011611_04180</name>
</gene>
<dbReference type="EMBL" id="BMJQ01000001">
    <property type="protein sequence ID" value="GGF01846.1"/>
    <property type="molecule type" value="Genomic_DNA"/>
</dbReference>
<evidence type="ECO:0000256" key="5">
    <source>
        <dbReference type="ARBA" id="ARBA00022519"/>
    </source>
</evidence>
<dbReference type="RefSeq" id="WP_189041936.1">
    <property type="nucleotide sequence ID" value="NZ_BMJQ01000001.1"/>
</dbReference>
<dbReference type="GO" id="GO:0015562">
    <property type="term" value="F:efflux transmembrane transporter activity"/>
    <property type="evidence" value="ECO:0007669"/>
    <property type="project" value="TreeGrafter"/>
</dbReference>
<feature type="chain" id="PRO_5035228873" evidence="7">
    <location>
        <begin position="23"/>
        <end position="388"/>
    </location>
</feature>
<feature type="signal peptide" evidence="7">
    <location>
        <begin position="1"/>
        <end position="22"/>
    </location>
</feature>
<dbReference type="PANTHER" id="PTHR30469:SF12">
    <property type="entry name" value="MULTIDRUG RESISTANCE PROTEIN MDTA"/>
    <property type="match status" value="1"/>
</dbReference>
<reference evidence="12" key="1">
    <citation type="journal article" date="2014" name="Int. J. Syst. Evol. Microbiol.">
        <title>Complete genome sequence of Corynebacterium casei LMG S-19264T (=DSM 44701T), isolated from a smear-ripened cheese.</title>
        <authorList>
            <consortium name="US DOE Joint Genome Institute (JGI-PGF)"/>
            <person name="Walter F."/>
            <person name="Albersmeier A."/>
            <person name="Kalinowski J."/>
            <person name="Ruckert C."/>
        </authorList>
    </citation>
    <scope>NUCLEOTIDE SEQUENCE</scope>
    <source>
        <strain evidence="12">CGMCC 1.15725</strain>
    </source>
</reference>
<evidence type="ECO:0000313" key="12">
    <source>
        <dbReference type="EMBL" id="GGF01846.1"/>
    </source>
</evidence>
<feature type="domain" description="Multidrug resistance protein MdtA-like barrel-sandwich hybrid" evidence="9">
    <location>
        <begin position="66"/>
        <end position="209"/>
    </location>
</feature>
<dbReference type="NCBIfam" id="TIGR01730">
    <property type="entry name" value="RND_mfp"/>
    <property type="match status" value="1"/>
</dbReference>
<sequence length="388" mass="40441">MRKALVPGVVAVALVAAGGAWFAGRAPASAEGPAEGPPPVPVVSGKVKTEDVPILKTGIGTVSAFNTVTVKVRVDGQLEKVAFTEGQEVKAGDLLAQIDPRPYRAVLDQATAAKAKDEALLANAKRDLTRDEGLISKQFVSQQVLDTQRALVDQQTAQVAADQAAIDAAKVNLAYTTITSPLDGLTGIRLVDQGNIVHATDTSGLVVITQTHPISVIFTLPENLLDQINEARAGGTPLKVIAYSADDSTKLGEGTLALIDNQIDQTTGTLKLKATFPNPDNRLWPGEFVSARLLTATRKGGLTVPAQTIQRGPIGTFVWVIRPDNSVEMRTVTVGQIQGGTALVDKGLTAGETVVVDGQYKVKVGGKVIATPQGSQTADVVAPGDAAK</sequence>
<dbReference type="AlphaFoldDB" id="A0A8J2YP69"/>
<comment type="caution">
    <text evidence="12">The sequence shown here is derived from an EMBL/GenBank/DDBJ whole genome shotgun (WGS) entry which is preliminary data.</text>
</comment>
<dbReference type="Pfam" id="PF25876">
    <property type="entry name" value="HH_MFP_RND"/>
    <property type="match status" value="1"/>
</dbReference>
<dbReference type="GO" id="GO:0030313">
    <property type="term" value="C:cell envelope"/>
    <property type="evidence" value="ECO:0007669"/>
    <property type="project" value="UniProtKB-SubCell"/>
</dbReference>
<dbReference type="InterPro" id="IPR058627">
    <property type="entry name" value="MdtA-like_C"/>
</dbReference>
<dbReference type="Gene3D" id="2.40.30.170">
    <property type="match status" value="1"/>
</dbReference>
<feature type="domain" description="Multidrug resistance protein MdtA-like C-terminal permuted SH3" evidence="11">
    <location>
        <begin position="302"/>
        <end position="358"/>
    </location>
</feature>
<evidence type="ECO:0000256" key="7">
    <source>
        <dbReference type="SAM" id="SignalP"/>
    </source>
</evidence>
<accession>A0A8J2YP69</accession>
<dbReference type="InterPro" id="IPR058625">
    <property type="entry name" value="MdtA-like_BSH"/>
</dbReference>
<keyword evidence="13" id="KW-1185">Reference proteome</keyword>
<dbReference type="Pfam" id="PF25917">
    <property type="entry name" value="BSH_RND"/>
    <property type="match status" value="1"/>
</dbReference>
<evidence type="ECO:0000256" key="6">
    <source>
        <dbReference type="ARBA" id="ARBA00023136"/>
    </source>
</evidence>
<keyword evidence="4" id="KW-1003">Cell membrane</keyword>
<dbReference type="InterPro" id="IPR058626">
    <property type="entry name" value="MdtA-like_b-barrel"/>
</dbReference>
<dbReference type="SUPFAM" id="SSF111369">
    <property type="entry name" value="HlyD-like secretion proteins"/>
    <property type="match status" value="1"/>
</dbReference>
<evidence type="ECO:0000259" key="10">
    <source>
        <dbReference type="Pfam" id="PF25944"/>
    </source>
</evidence>
<dbReference type="Gene3D" id="2.40.420.20">
    <property type="match status" value="1"/>
</dbReference>
<dbReference type="Gene3D" id="2.40.50.100">
    <property type="match status" value="1"/>
</dbReference>
<dbReference type="PANTHER" id="PTHR30469">
    <property type="entry name" value="MULTIDRUG RESISTANCE PROTEIN MDTA"/>
    <property type="match status" value="1"/>
</dbReference>
<feature type="domain" description="Multidrug resistance protein MdtA-like alpha-helical hairpin" evidence="8">
    <location>
        <begin position="107"/>
        <end position="176"/>
    </location>
</feature>
<evidence type="ECO:0000259" key="8">
    <source>
        <dbReference type="Pfam" id="PF25876"/>
    </source>
</evidence>
<dbReference type="InterPro" id="IPR006143">
    <property type="entry name" value="RND_pump_MFP"/>
</dbReference>
<reference evidence="12" key="2">
    <citation type="submission" date="2020-09" db="EMBL/GenBank/DDBJ databases">
        <authorList>
            <person name="Sun Q."/>
            <person name="Zhou Y."/>
        </authorList>
    </citation>
    <scope>NUCLEOTIDE SEQUENCE</scope>
    <source>
        <strain evidence="12">CGMCC 1.15725</strain>
    </source>
</reference>
<comment type="similarity">
    <text evidence="2">Belongs to the membrane fusion protein (MFP) (TC 8.A.1) family.</text>
</comment>
<evidence type="ECO:0000256" key="3">
    <source>
        <dbReference type="ARBA" id="ARBA00022448"/>
    </source>
</evidence>
<dbReference type="Gene3D" id="1.10.287.470">
    <property type="entry name" value="Helix hairpin bin"/>
    <property type="match status" value="1"/>
</dbReference>
<evidence type="ECO:0000256" key="1">
    <source>
        <dbReference type="ARBA" id="ARBA00004236"/>
    </source>
</evidence>
<keyword evidence="5" id="KW-0997">Cell inner membrane</keyword>
<keyword evidence="6" id="KW-0472">Membrane</keyword>
<evidence type="ECO:0000256" key="4">
    <source>
        <dbReference type="ARBA" id="ARBA00022475"/>
    </source>
</evidence>
<dbReference type="Pfam" id="PF25967">
    <property type="entry name" value="RND-MFP_C"/>
    <property type="match status" value="1"/>
</dbReference>
<evidence type="ECO:0000259" key="11">
    <source>
        <dbReference type="Pfam" id="PF25967"/>
    </source>
</evidence>
<evidence type="ECO:0000256" key="2">
    <source>
        <dbReference type="ARBA" id="ARBA00009477"/>
    </source>
</evidence>
<keyword evidence="3" id="KW-0813">Transport</keyword>
<dbReference type="Pfam" id="PF25944">
    <property type="entry name" value="Beta-barrel_RND"/>
    <property type="match status" value="1"/>
</dbReference>